<organism evidence="1 2">
    <name type="scientific">Brachyspira catarrhinii</name>
    <dbReference type="NCBI Taxonomy" id="2528966"/>
    <lineage>
        <taxon>Bacteria</taxon>
        <taxon>Pseudomonadati</taxon>
        <taxon>Spirochaetota</taxon>
        <taxon>Spirochaetia</taxon>
        <taxon>Brachyspirales</taxon>
        <taxon>Brachyspiraceae</taxon>
        <taxon>Brachyspira</taxon>
    </lineage>
</organism>
<gene>
    <name evidence="1" type="ORF">EZH24_13845</name>
</gene>
<reference evidence="1 2" key="1">
    <citation type="journal article" date="2019" name="Anaerobe">
        <title>Brachyspira catarrhinii sp. nov., an anaerobic intestinal spirochaete isolated from vervet monkeys may have been misidentified as Brachyspira aalborgi in previous studies.</title>
        <authorList>
            <person name="Phillips N.D."/>
            <person name="La T."/>
            <person name="Hampson D.J."/>
        </authorList>
    </citation>
    <scope>NUCLEOTIDE SEQUENCE [LARGE SCALE GENOMIC DNA]</scope>
    <source>
        <strain evidence="1 2">Z12</strain>
    </source>
</reference>
<evidence type="ECO:0000313" key="2">
    <source>
        <dbReference type="Proteomes" id="UP000310168"/>
    </source>
</evidence>
<dbReference type="SUPFAM" id="SSF53383">
    <property type="entry name" value="PLP-dependent transferases"/>
    <property type="match status" value="1"/>
</dbReference>
<proteinExistence type="predicted"/>
<dbReference type="Gene3D" id="3.90.1150.10">
    <property type="entry name" value="Aspartate Aminotransferase, domain 1"/>
    <property type="match status" value="1"/>
</dbReference>
<keyword evidence="2" id="KW-1185">Reference proteome</keyword>
<dbReference type="InterPro" id="IPR015424">
    <property type="entry name" value="PyrdxlP-dep_Trfase"/>
</dbReference>
<dbReference type="EMBL" id="SJDU01000933">
    <property type="protein sequence ID" value="TKZ15933.1"/>
    <property type="molecule type" value="Genomic_DNA"/>
</dbReference>
<dbReference type="Proteomes" id="UP000310168">
    <property type="component" value="Unassembled WGS sequence"/>
</dbReference>
<comment type="caution">
    <text evidence="1">The sequence shown here is derived from an EMBL/GenBank/DDBJ whole genome shotgun (WGS) entry which is preliminary data.</text>
</comment>
<protein>
    <submittedName>
        <fullName evidence="1">Lipopolysaccharide biosynthesis protein RfbH</fullName>
    </submittedName>
</protein>
<name>A0ABY2TLR6_9SPIR</name>
<evidence type="ECO:0000313" key="1">
    <source>
        <dbReference type="EMBL" id="TKZ15933.1"/>
    </source>
</evidence>
<sequence>LFAGNIIKQPYMIGRNYRVIGNLINSDFIMNNTFWIGVYPGIDDSMIDYVELIIGEFISNLGGK</sequence>
<feature type="non-terminal residue" evidence="1">
    <location>
        <position position="1"/>
    </location>
</feature>
<accession>A0ABY2TLR6</accession>
<dbReference type="InterPro" id="IPR015422">
    <property type="entry name" value="PyrdxlP-dep_Trfase_small"/>
</dbReference>